<gene>
    <name evidence="2" type="ORF">XccvBFoX2_gp56</name>
</gene>
<evidence type="ECO:0000313" key="3">
    <source>
        <dbReference type="Proteomes" id="UP000671963"/>
    </source>
</evidence>
<sequence>MTRPASRFPRSSEQRHRQGVPRCVRHRHQAACALPLPVHGVWAKGDASASSG</sequence>
<dbReference type="Proteomes" id="UP000671963">
    <property type="component" value="Segment"/>
</dbReference>
<dbReference type="EMBL" id="MT161382">
    <property type="protein sequence ID" value="QJB21875.1"/>
    <property type="molecule type" value="Genomic_DNA"/>
</dbReference>
<proteinExistence type="predicted"/>
<evidence type="ECO:0000256" key="1">
    <source>
        <dbReference type="SAM" id="MobiDB-lite"/>
    </source>
</evidence>
<protein>
    <submittedName>
        <fullName evidence="2">Uncharacterized protein</fullName>
    </submittedName>
</protein>
<evidence type="ECO:0000313" key="2">
    <source>
        <dbReference type="EMBL" id="QJB21875.1"/>
    </source>
</evidence>
<organism evidence="2 3">
    <name type="scientific">Xanthomonas phage FoX2</name>
    <dbReference type="NCBI Taxonomy" id="2723898"/>
    <lineage>
        <taxon>Viruses</taxon>
        <taxon>Duplodnaviria</taxon>
        <taxon>Heunggongvirae</taxon>
        <taxon>Uroviricota</taxon>
        <taxon>Caudoviricetes</taxon>
        <taxon>Foxunavirus</taxon>
        <taxon>Foxunavirus fox2</taxon>
    </lineage>
</organism>
<reference evidence="2 3" key="1">
    <citation type="submission" date="2020-03" db="EMBL/GenBank/DDBJ databases">
        <title>Development of an integrated pest management strategy to control Xanthomonas campestris pv. campestris by using bacteriophages.</title>
        <authorList>
            <person name="Holtappels D."/>
            <person name="Rombouts S."/>
            <person name="Lavigne R."/>
            <person name="Wagemans J."/>
        </authorList>
    </citation>
    <scope>NUCLEOTIDE SEQUENCE [LARGE SCALE GENOMIC DNA]</scope>
</reference>
<accession>A0A858NPP3</accession>
<feature type="region of interest" description="Disordered" evidence="1">
    <location>
        <begin position="1"/>
        <end position="22"/>
    </location>
</feature>
<keyword evidence="3" id="KW-1185">Reference proteome</keyword>
<name>A0A858NPP3_9CAUD</name>